<organism evidence="2 3">
    <name type="scientific">Sparassis crispa</name>
    <dbReference type="NCBI Taxonomy" id="139825"/>
    <lineage>
        <taxon>Eukaryota</taxon>
        <taxon>Fungi</taxon>
        <taxon>Dikarya</taxon>
        <taxon>Basidiomycota</taxon>
        <taxon>Agaricomycotina</taxon>
        <taxon>Agaricomycetes</taxon>
        <taxon>Polyporales</taxon>
        <taxon>Sparassidaceae</taxon>
        <taxon>Sparassis</taxon>
    </lineage>
</organism>
<comment type="caution">
    <text evidence="2">The sequence shown here is derived from an EMBL/GenBank/DDBJ whole genome shotgun (WGS) entry which is preliminary data.</text>
</comment>
<name>A0A401G6U0_9APHY</name>
<feature type="region of interest" description="Disordered" evidence="1">
    <location>
        <begin position="92"/>
        <end position="122"/>
    </location>
</feature>
<accession>A0A401G6U0</accession>
<evidence type="ECO:0000313" key="2">
    <source>
        <dbReference type="EMBL" id="GBE77886.1"/>
    </source>
</evidence>
<keyword evidence="3" id="KW-1185">Reference proteome</keyword>
<dbReference type="GeneID" id="38774803"/>
<dbReference type="EMBL" id="BFAD01000001">
    <property type="protein sequence ID" value="GBE77886.1"/>
    <property type="molecule type" value="Genomic_DNA"/>
</dbReference>
<dbReference type="Proteomes" id="UP000287166">
    <property type="component" value="Unassembled WGS sequence"/>
</dbReference>
<proteinExistence type="predicted"/>
<gene>
    <name evidence="2" type="ORF">SCP_0107680</name>
</gene>
<protein>
    <submittedName>
        <fullName evidence="2">Uncharacterized protein</fullName>
    </submittedName>
</protein>
<evidence type="ECO:0000313" key="3">
    <source>
        <dbReference type="Proteomes" id="UP000287166"/>
    </source>
</evidence>
<sequence length="122" mass="13522">MFRHYSARSRRASACSWLHGRSDVLTIHAHTKGLTPSSMLYHGSASVLEGLRGTGVHKDPELEDRHAQAVTHWKWMQLPVSSPPRLEAAIRTVPGSKEEEKLSRTVGKSRRQRPGTAATSMA</sequence>
<reference evidence="2 3" key="1">
    <citation type="journal article" date="2018" name="Sci. Rep.">
        <title>Genome sequence of the cauliflower mushroom Sparassis crispa (Hanabiratake) and its association with beneficial usage.</title>
        <authorList>
            <person name="Kiyama R."/>
            <person name="Furutani Y."/>
            <person name="Kawaguchi K."/>
            <person name="Nakanishi T."/>
        </authorList>
    </citation>
    <scope>NUCLEOTIDE SEQUENCE [LARGE SCALE GENOMIC DNA]</scope>
</reference>
<evidence type="ECO:0000256" key="1">
    <source>
        <dbReference type="SAM" id="MobiDB-lite"/>
    </source>
</evidence>
<dbReference type="RefSeq" id="XP_027608799.1">
    <property type="nucleotide sequence ID" value="XM_027752998.1"/>
</dbReference>
<dbReference type="InParanoid" id="A0A401G6U0"/>
<dbReference type="AlphaFoldDB" id="A0A401G6U0"/>